<evidence type="ECO:0000256" key="1">
    <source>
        <dbReference type="SAM" id="Phobius"/>
    </source>
</evidence>
<organism evidence="3 4">
    <name type="scientific">Marasmius tenuissimus</name>
    <dbReference type="NCBI Taxonomy" id="585030"/>
    <lineage>
        <taxon>Eukaryota</taxon>
        <taxon>Fungi</taxon>
        <taxon>Dikarya</taxon>
        <taxon>Basidiomycota</taxon>
        <taxon>Agaricomycotina</taxon>
        <taxon>Agaricomycetes</taxon>
        <taxon>Agaricomycetidae</taxon>
        <taxon>Agaricales</taxon>
        <taxon>Marasmiineae</taxon>
        <taxon>Marasmiaceae</taxon>
        <taxon>Marasmius</taxon>
    </lineage>
</organism>
<keyword evidence="1" id="KW-1133">Transmembrane helix</keyword>
<evidence type="ECO:0000259" key="2">
    <source>
        <dbReference type="Pfam" id="PF20152"/>
    </source>
</evidence>
<protein>
    <recommendedName>
        <fullName evidence="2">DUF6534 domain-containing protein</fullName>
    </recommendedName>
</protein>
<keyword evidence="4" id="KW-1185">Reference proteome</keyword>
<comment type="caution">
    <text evidence="3">The sequence shown here is derived from an EMBL/GenBank/DDBJ whole genome shotgun (WGS) entry which is preliminary data.</text>
</comment>
<feature type="transmembrane region" description="Helical" evidence="1">
    <location>
        <begin position="145"/>
        <end position="168"/>
    </location>
</feature>
<keyword evidence="1" id="KW-0812">Transmembrane</keyword>
<dbReference type="Pfam" id="PF20152">
    <property type="entry name" value="DUF6534"/>
    <property type="match status" value="1"/>
</dbReference>
<evidence type="ECO:0000313" key="3">
    <source>
        <dbReference type="EMBL" id="KAL0064764.1"/>
    </source>
</evidence>
<sequence length="355" mass="39111">MAATPTSDCPLPVFTENPIILDITPFYGAIQVGSFLSAAVWGISSLQVFLYFMHSAERDSGMLKALVGALWCVDTTNQILTLKGGWKVLIQEYGRIAGLSENQSELLHHTWLEAIVIFAVQMYFVHRIFKFGSKIIREPVQKASLVAFCGAMVLAVIWQPVGIIVYLAGAFNKPLAEQAKPFFINMNMSMRAAAVGVDVAIAICMMFLLSREGQNGLTRTKRMVHRLTMIVVTSGTLTAVVVTIVLILIKIYPTTLYYCTLEFVVCSLYFSSFLANLNSRDYAHGHDGVHVSSYHNSGNSSTAVGLKTLNNSRYNHRLPKDTSTYSQGGVTSIEVHHDKITHGDVDYAFSPVKAV</sequence>
<keyword evidence="1" id="KW-0472">Membrane</keyword>
<feature type="transmembrane region" description="Helical" evidence="1">
    <location>
        <begin position="255"/>
        <end position="275"/>
    </location>
</feature>
<dbReference type="PANTHER" id="PTHR40465">
    <property type="entry name" value="CHROMOSOME 1, WHOLE GENOME SHOTGUN SEQUENCE"/>
    <property type="match status" value="1"/>
</dbReference>
<dbReference type="InterPro" id="IPR045339">
    <property type="entry name" value="DUF6534"/>
</dbReference>
<gene>
    <name evidence="3" type="ORF">AAF712_008311</name>
</gene>
<reference evidence="3 4" key="1">
    <citation type="submission" date="2024-05" db="EMBL/GenBank/DDBJ databases">
        <title>A draft genome resource for the thread blight pathogen Marasmius tenuissimus strain MS-2.</title>
        <authorList>
            <person name="Yulfo-Soto G.E."/>
            <person name="Baruah I.K."/>
            <person name="Amoako-Attah I."/>
            <person name="Bukari Y."/>
            <person name="Meinhardt L.W."/>
            <person name="Bailey B.A."/>
            <person name="Cohen S.P."/>
        </authorList>
    </citation>
    <scope>NUCLEOTIDE SEQUENCE [LARGE SCALE GENOMIC DNA]</scope>
    <source>
        <strain evidence="3 4">MS-2</strain>
    </source>
</reference>
<name>A0ABR2ZVE6_9AGAR</name>
<accession>A0ABR2ZVE6</accession>
<proteinExistence type="predicted"/>
<dbReference type="Proteomes" id="UP001437256">
    <property type="component" value="Unassembled WGS sequence"/>
</dbReference>
<feature type="domain" description="DUF6534" evidence="2">
    <location>
        <begin position="195"/>
        <end position="282"/>
    </location>
</feature>
<feature type="transmembrane region" description="Helical" evidence="1">
    <location>
        <begin position="188"/>
        <end position="209"/>
    </location>
</feature>
<dbReference type="PANTHER" id="PTHR40465:SF1">
    <property type="entry name" value="DUF6534 DOMAIN-CONTAINING PROTEIN"/>
    <property type="match status" value="1"/>
</dbReference>
<feature type="transmembrane region" description="Helical" evidence="1">
    <location>
        <begin position="26"/>
        <end position="53"/>
    </location>
</feature>
<evidence type="ECO:0000313" key="4">
    <source>
        <dbReference type="Proteomes" id="UP001437256"/>
    </source>
</evidence>
<dbReference type="EMBL" id="JBBXMP010000057">
    <property type="protein sequence ID" value="KAL0064764.1"/>
    <property type="molecule type" value="Genomic_DNA"/>
</dbReference>
<feature type="transmembrane region" description="Helical" evidence="1">
    <location>
        <begin position="230"/>
        <end position="249"/>
    </location>
</feature>